<dbReference type="InterPro" id="IPR011708">
    <property type="entry name" value="DNA_pol3_alpha_NTPase_dom"/>
</dbReference>
<dbReference type="EC" id="2.7.7.7" evidence="2"/>
<evidence type="ECO:0000256" key="7">
    <source>
        <dbReference type="ARBA" id="ARBA00022932"/>
    </source>
</evidence>
<dbReference type="NCBIfam" id="NF004226">
    <property type="entry name" value="PRK05673.1"/>
    <property type="match status" value="1"/>
</dbReference>
<dbReference type="GO" id="GO:0005737">
    <property type="term" value="C:cytoplasm"/>
    <property type="evidence" value="ECO:0007669"/>
    <property type="project" value="UniProtKB-SubCell"/>
</dbReference>
<evidence type="ECO:0000256" key="8">
    <source>
        <dbReference type="ARBA" id="ARBA00049244"/>
    </source>
</evidence>
<comment type="catalytic activity">
    <reaction evidence="8">
        <text>DNA(n) + a 2'-deoxyribonucleoside 5'-triphosphate = DNA(n+1) + diphosphate</text>
        <dbReference type="Rhea" id="RHEA:22508"/>
        <dbReference type="Rhea" id="RHEA-COMP:17339"/>
        <dbReference type="Rhea" id="RHEA-COMP:17340"/>
        <dbReference type="ChEBI" id="CHEBI:33019"/>
        <dbReference type="ChEBI" id="CHEBI:61560"/>
        <dbReference type="ChEBI" id="CHEBI:173112"/>
        <dbReference type="EC" id="2.7.7.7"/>
    </reaction>
</comment>
<dbReference type="AlphaFoldDB" id="A0A5S9F4V3"/>
<dbReference type="KEGG" id="uam:UABAM_03872"/>
<dbReference type="SMART" id="SM00481">
    <property type="entry name" value="POLIIIAc"/>
    <property type="match status" value="1"/>
</dbReference>
<keyword evidence="11" id="KW-1185">Reference proteome</keyword>
<dbReference type="EMBL" id="AP019860">
    <property type="protein sequence ID" value="BBM85503.1"/>
    <property type="molecule type" value="Genomic_DNA"/>
</dbReference>
<evidence type="ECO:0000313" key="10">
    <source>
        <dbReference type="EMBL" id="BBM85503.1"/>
    </source>
</evidence>
<dbReference type="InterPro" id="IPR004365">
    <property type="entry name" value="NA-bd_OB_tRNA"/>
</dbReference>
<dbReference type="InterPro" id="IPR004805">
    <property type="entry name" value="DnaE2/DnaE/PolC"/>
</dbReference>
<keyword evidence="5" id="KW-0548">Nucleotidyltransferase</keyword>
<dbReference type="SUPFAM" id="SSF89550">
    <property type="entry name" value="PHP domain-like"/>
    <property type="match status" value="1"/>
</dbReference>
<dbReference type="InterPro" id="IPR029460">
    <property type="entry name" value="DNAPol_HHH"/>
</dbReference>
<name>A0A5S9F4V3_UABAM</name>
<dbReference type="GO" id="GO:0006260">
    <property type="term" value="P:DNA replication"/>
    <property type="evidence" value="ECO:0007669"/>
    <property type="project" value="UniProtKB-KW"/>
</dbReference>
<evidence type="ECO:0000256" key="6">
    <source>
        <dbReference type="ARBA" id="ARBA00022705"/>
    </source>
</evidence>
<dbReference type="Gene3D" id="3.20.20.140">
    <property type="entry name" value="Metal-dependent hydrolases"/>
    <property type="match status" value="1"/>
</dbReference>
<dbReference type="NCBIfam" id="NF005298">
    <property type="entry name" value="PRK06826.1"/>
    <property type="match status" value="1"/>
</dbReference>
<dbReference type="PANTHER" id="PTHR32294:SF0">
    <property type="entry name" value="DNA POLYMERASE III SUBUNIT ALPHA"/>
    <property type="match status" value="1"/>
</dbReference>
<dbReference type="InterPro" id="IPR004013">
    <property type="entry name" value="PHP_dom"/>
</dbReference>
<dbReference type="GO" id="GO:0003887">
    <property type="term" value="F:DNA-directed DNA polymerase activity"/>
    <property type="evidence" value="ECO:0007669"/>
    <property type="project" value="UniProtKB-KW"/>
</dbReference>
<dbReference type="InterPro" id="IPR016195">
    <property type="entry name" value="Pol/histidinol_Pase-like"/>
</dbReference>
<evidence type="ECO:0000256" key="5">
    <source>
        <dbReference type="ARBA" id="ARBA00022695"/>
    </source>
</evidence>
<dbReference type="CDD" id="cd12113">
    <property type="entry name" value="PHP_PolIIIA_DnaE3"/>
    <property type="match status" value="1"/>
</dbReference>
<accession>A0A5S9F4V3</accession>
<keyword evidence="4" id="KW-0808">Transferase</keyword>
<dbReference type="Pfam" id="PF07733">
    <property type="entry name" value="DNA_pol3_alpha"/>
    <property type="match status" value="1"/>
</dbReference>
<dbReference type="Pfam" id="PF02811">
    <property type="entry name" value="PHP"/>
    <property type="match status" value="1"/>
</dbReference>
<dbReference type="Gene3D" id="1.10.10.1600">
    <property type="entry name" value="Bacterial DNA polymerase III alpha subunit, thumb domain"/>
    <property type="match status" value="1"/>
</dbReference>
<organism evidence="10 11">
    <name type="scientific">Uabimicrobium amorphum</name>
    <dbReference type="NCBI Taxonomy" id="2596890"/>
    <lineage>
        <taxon>Bacteria</taxon>
        <taxon>Pseudomonadati</taxon>
        <taxon>Planctomycetota</taxon>
        <taxon>Candidatus Uabimicrobiia</taxon>
        <taxon>Candidatus Uabimicrobiales</taxon>
        <taxon>Candidatus Uabimicrobiaceae</taxon>
        <taxon>Candidatus Uabimicrobium</taxon>
    </lineage>
</organism>
<dbReference type="GO" id="GO:0008408">
    <property type="term" value="F:3'-5' exonuclease activity"/>
    <property type="evidence" value="ECO:0007669"/>
    <property type="project" value="InterPro"/>
</dbReference>
<keyword evidence="7 10" id="KW-0239">DNA-directed DNA polymerase</keyword>
<dbReference type="Pfam" id="PF01336">
    <property type="entry name" value="tRNA_anti-codon"/>
    <property type="match status" value="1"/>
</dbReference>
<comment type="subcellular location">
    <subcellularLocation>
        <location evidence="1">Cytoplasm</location>
    </subcellularLocation>
</comment>
<evidence type="ECO:0000256" key="1">
    <source>
        <dbReference type="ARBA" id="ARBA00004496"/>
    </source>
</evidence>
<dbReference type="Pfam" id="PF17657">
    <property type="entry name" value="DNA_pol3_finger"/>
    <property type="match status" value="1"/>
</dbReference>
<dbReference type="Gene3D" id="1.10.150.870">
    <property type="match status" value="1"/>
</dbReference>
<protein>
    <recommendedName>
        <fullName evidence="3">DNA polymerase III subunit alpha</fullName>
        <ecNumber evidence="2">2.7.7.7</ecNumber>
    </recommendedName>
</protein>
<evidence type="ECO:0000256" key="4">
    <source>
        <dbReference type="ARBA" id="ARBA00022679"/>
    </source>
</evidence>
<dbReference type="GO" id="GO:0003676">
    <property type="term" value="F:nucleic acid binding"/>
    <property type="evidence" value="ECO:0007669"/>
    <property type="project" value="InterPro"/>
</dbReference>
<sequence length="1145" mass="130333">MSDQFVHLHTHTHYSLLDGAIKIPNLVKAAREFGMPAIGITDHGNMFGALEFFQACKKEGIKPIIGYEAYVAPNSRFDKNRENARAFHLTLLAKNYTGYKNLMKLASEAYLNGFYYKPRIDRELLAQHSEGIIAFSGCLASEICRNILAKDIKKARKVTGWYQDLFGDDFYVELQKNKIKEQYVANDELLKISKDFKLPLVYTNDIHYLRAEDAKPHDVLLCIQTGNLVKKADRFRFGSQEFYMKSPQQMRKEAEEFPGAADNTLLIAEKVDLDIPLGEIHLPKFDTPGNIPNEEYLRQLCEEGLRKRYGEIKGEVKERFEREFDVICKMGFASYFLIVWDFINYARQKEIPVGPGRGSAAGSIIAYALMITDLDPLKYRLIFERFLNEGRNEMPDIDIDFETERRGEVIEYVSNKYGKKQVAQIITFGTMAARAVIRDVGRAMDIPLPVVDKVAKKVPPVPKMTIAKALKEEEDFRKVYKEDRTITELVDIAKNLEGLNRQPGLHAAGVIIADADLTEYCPLYKSSDGTIATQYSMKYLENLGLLKMDFLGLSTLTLIDKALKIIQTNTGTEIDISKIPLDNKETYELLMRGDTGGVFQLESDGMRNLVKRLRPDRFEDIIALVALYRPGPLQSGMVDTYIRCKHGEEHPVYKHPILEQILSETFGMILYQEQAMEIAKEMALFSLSEADKLRKAMGKKIKELMDSYREKFIEGAAQQDISEELAVEVYSQIEYFSGYGFNKSHSAAYALVTYQTAYLKALYPKEFMCALMTCENQNTEKIVRYMSECGSMNIEVLPPDINQSRSYFCVEEGDKIRFGLSAIKGVGDKAVESMMETRDGIGSFKSLVDLCENVDTRVANKQTLEALVKSGSFDCFNRSRSQMFAGIPEILKLGANIQKQKNSNQMDLFGDFAAEEVDEVADADDLYPEVDAWTEIEKLKFEKQTLGFYFSGHPLQKWSDYITMMCGKTIDYLYKEKNVGASLLGGMISAKREITIKSGRNQGRKMAQVHLEDLTASCSMICFPDTYQKYSEYLQEDQAVFVRGKMNEQKDDPEIIIDQVIPIEQGLESLVTRITLKIKDKTEDDVRKLFEVCSKYRGDCKTFIHVEGKDFTTDLEVAEKYFLRPSAELFQEIEKVVGKGAIMVM</sequence>
<dbReference type="Proteomes" id="UP000326354">
    <property type="component" value="Chromosome"/>
</dbReference>
<dbReference type="NCBIfam" id="TIGR00594">
    <property type="entry name" value="polc"/>
    <property type="match status" value="1"/>
</dbReference>
<dbReference type="InterPro" id="IPR041931">
    <property type="entry name" value="DNA_pol3_alpha_thumb_dom"/>
</dbReference>
<evidence type="ECO:0000313" key="11">
    <source>
        <dbReference type="Proteomes" id="UP000326354"/>
    </source>
</evidence>
<evidence type="ECO:0000256" key="3">
    <source>
        <dbReference type="ARBA" id="ARBA00019114"/>
    </source>
</evidence>
<keyword evidence="6" id="KW-0235">DNA replication</keyword>
<dbReference type="Pfam" id="PF14579">
    <property type="entry name" value="HHH_6"/>
    <property type="match status" value="1"/>
</dbReference>
<reference evidence="10 11" key="1">
    <citation type="submission" date="2019-08" db="EMBL/GenBank/DDBJ databases">
        <title>Complete genome sequence of Candidatus Uab amorphum.</title>
        <authorList>
            <person name="Shiratori T."/>
            <person name="Suzuki S."/>
            <person name="Kakizawa Y."/>
            <person name="Ishida K."/>
        </authorList>
    </citation>
    <scope>NUCLEOTIDE SEQUENCE [LARGE SCALE GENOMIC DNA]</scope>
    <source>
        <strain evidence="10 11">SRT547</strain>
    </source>
</reference>
<gene>
    <name evidence="10" type="ORF">UABAM_03872</name>
</gene>
<evidence type="ECO:0000259" key="9">
    <source>
        <dbReference type="SMART" id="SM00481"/>
    </source>
</evidence>
<dbReference type="InterPro" id="IPR040982">
    <property type="entry name" value="DNA_pol3_finger"/>
</dbReference>
<dbReference type="RefSeq" id="WP_173013424.1">
    <property type="nucleotide sequence ID" value="NZ_AP019860.1"/>
</dbReference>
<dbReference type="PANTHER" id="PTHR32294">
    <property type="entry name" value="DNA POLYMERASE III SUBUNIT ALPHA"/>
    <property type="match status" value="1"/>
</dbReference>
<proteinExistence type="predicted"/>
<evidence type="ECO:0000256" key="2">
    <source>
        <dbReference type="ARBA" id="ARBA00012417"/>
    </source>
</evidence>
<feature type="domain" description="Polymerase/histidinol phosphatase N-terminal" evidence="9">
    <location>
        <begin position="6"/>
        <end position="73"/>
    </location>
</feature>
<dbReference type="InterPro" id="IPR003141">
    <property type="entry name" value="Pol/His_phosphatase_N"/>
</dbReference>
<dbReference type="CDD" id="cd04485">
    <property type="entry name" value="DnaE_OBF"/>
    <property type="match status" value="1"/>
</dbReference>